<name>A0A4U0TRB9_9PEZI</name>
<sequence>MAGQHEFPALFTIEGTNRHEIILVNPGHDIAELKQSIESLTNSSPNCAEFMSAYKDKNVKETVGEIRVKWASEGRDKQLFPRETILTEDNCEPVLRMMAIGVGKDVFDVKMRRSQASEATKK</sequence>
<dbReference type="OrthoDB" id="4415650at2759"/>
<organism evidence="1 2">
    <name type="scientific">Salinomyces thailandicus</name>
    <dbReference type="NCBI Taxonomy" id="706561"/>
    <lineage>
        <taxon>Eukaryota</taxon>
        <taxon>Fungi</taxon>
        <taxon>Dikarya</taxon>
        <taxon>Ascomycota</taxon>
        <taxon>Pezizomycotina</taxon>
        <taxon>Dothideomycetes</taxon>
        <taxon>Dothideomycetidae</taxon>
        <taxon>Mycosphaerellales</taxon>
        <taxon>Teratosphaeriaceae</taxon>
        <taxon>Salinomyces</taxon>
    </lineage>
</organism>
<keyword evidence="2" id="KW-1185">Reference proteome</keyword>
<comment type="caution">
    <text evidence="1">The sequence shown here is derived from an EMBL/GenBank/DDBJ whole genome shotgun (WGS) entry which is preliminary data.</text>
</comment>
<gene>
    <name evidence="1" type="ORF">B0A50_06775</name>
</gene>
<accession>A0A4U0TRB9</accession>
<reference evidence="1 2" key="1">
    <citation type="submission" date="2017-03" db="EMBL/GenBank/DDBJ databases">
        <title>Genomes of endolithic fungi from Antarctica.</title>
        <authorList>
            <person name="Coleine C."/>
            <person name="Masonjones S."/>
            <person name="Stajich J.E."/>
        </authorList>
    </citation>
    <scope>NUCLEOTIDE SEQUENCE [LARGE SCALE GENOMIC DNA]</scope>
    <source>
        <strain evidence="1 2">CCFEE 6315</strain>
    </source>
</reference>
<dbReference type="EMBL" id="NAJL01000045">
    <property type="protein sequence ID" value="TKA24305.1"/>
    <property type="molecule type" value="Genomic_DNA"/>
</dbReference>
<proteinExistence type="predicted"/>
<evidence type="ECO:0000313" key="2">
    <source>
        <dbReference type="Proteomes" id="UP000308549"/>
    </source>
</evidence>
<evidence type="ECO:0000313" key="1">
    <source>
        <dbReference type="EMBL" id="TKA24305.1"/>
    </source>
</evidence>
<protein>
    <submittedName>
        <fullName evidence="1">Uncharacterized protein</fullName>
    </submittedName>
</protein>
<dbReference type="Proteomes" id="UP000308549">
    <property type="component" value="Unassembled WGS sequence"/>
</dbReference>
<dbReference type="AlphaFoldDB" id="A0A4U0TRB9"/>